<evidence type="ECO:0000313" key="4">
    <source>
        <dbReference type="Proteomes" id="UP001165082"/>
    </source>
</evidence>
<protein>
    <recommendedName>
        <fullName evidence="2">Tyrosine-protein phosphatase domain-containing protein</fullName>
    </recommendedName>
</protein>
<feature type="region of interest" description="Disordered" evidence="1">
    <location>
        <begin position="382"/>
        <end position="401"/>
    </location>
</feature>
<sequence>MACKVFDGLFIGDAESSQDSEFIELNKISYVINCAGRQLPNLYELHGIRYLTYPWLDTTDFQIFDANGVVVMQIVSFIDEALNAGEAVLCHSLNGVSRCSLCMIAYMMYKYWWSLEKSMEFLCSKRPDLAPNNGFLQQLQIVDAQLQTARRLIIENGGNQALGQTLKTAATLNRQPFPSPQYASSMMKSKRKVGPNSDPKATLILESKLFEWESEVVRQFAKLVGDEVSEELLLVNSYVNSHSDLASFPGPGDTQEHIATRLRWVDVNGAGGGEGGGRGGGRGAPSKRPWSSRSKSTMCPGNIVAGVDKIKIERPPNDGYSSFQLGHGWVDREKKVAAPKGAKARKLIRSILKGGKEKLQQQAEVFEAARSLARQLARVQHDSAKHALSSPTSVDRPGSQQLASLSLKEEERKQAAASLLQSDFILHNSDFSVSTGSAPGGGAAAPHFLYDGGSSLGSLSSMGSPIHRP</sequence>
<feature type="region of interest" description="Disordered" evidence="1">
    <location>
        <begin position="270"/>
        <end position="298"/>
    </location>
</feature>
<feature type="compositionally biased region" description="Polar residues" evidence="1">
    <location>
        <begin position="389"/>
        <end position="401"/>
    </location>
</feature>
<dbReference type="CDD" id="cd14498">
    <property type="entry name" value="DSP"/>
    <property type="match status" value="1"/>
</dbReference>
<dbReference type="Gene3D" id="3.90.190.10">
    <property type="entry name" value="Protein tyrosine phosphatase superfamily"/>
    <property type="match status" value="1"/>
</dbReference>
<feature type="non-terminal residue" evidence="3">
    <location>
        <position position="469"/>
    </location>
</feature>
<dbReference type="OrthoDB" id="10252009at2759"/>
<dbReference type="InterPro" id="IPR000340">
    <property type="entry name" value="Dual-sp_phosphatase_cat-dom"/>
</dbReference>
<comment type="caution">
    <text evidence="3">The sequence shown here is derived from an EMBL/GenBank/DDBJ whole genome shotgun (WGS) entry which is preliminary data.</text>
</comment>
<dbReference type="SUPFAM" id="SSF52799">
    <property type="entry name" value="(Phosphotyrosine protein) phosphatases II"/>
    <property type="match status" value="1"/>
</dbReference>
<evidence type="ECO:0000313" key="3">
    <source>
        <dbReference type="EMBL" id="GMI08753.1"/>
    </source>
</evidence>
<dbReference type="InterPro" id="IPR020422">
    <property type="entry name" value="TYR_PHOSPHATASE_DUAL_dom"/>
</dbReference>
<dbReference type="Pfam" id="PF00782">
    <property type="entry name" value="DSPc"/>
    <property type="match status" value="1"/>
</dbReference>
<feature type="compositionally biased region" description="Polar residues" evidence="1">
    <location>
        <begin position="176"/>
        <end position="187"/>
    </location>
</feature>
<feature type="compositionally biased region" description="Gly residues" evidence="1">
    <location>
        <begin position="270"/>
        <end position="283"/>
    </location>
</feature>
<dbReference type="Proteomes" id="UP001165082">
    <property type="component" value="Unassembled WGS sequence"/>
</dbReference>
<feature type="domain" description="Tyrosine-protein phosphatase" evidence="2">
    <location>
        <begin position="1"/>
        <end position="148"/>
    </location>
</feature>
<dbReference type="PROSITE" id="PS50054">
    <property type="entry name" value="TYR_PHOSPHATASE_DUAL"/>
    <property type="match status" value="1"/>
</dbReference>
<evidence type="ECO:0000259" key="2">
    <source>
        <dbReference type="PROSITE" id="PS50054"/>
    </source>
</evidence>
<accession>A0A9W7FAY5</accession>
<dbReference type="EMBL" id="BRXZ01000279">
    <property type="protein sequence ID" value="GMI08753.1"/>
    <property type="molecule type" value="Genomic_DNA"/>
</dbReference>
<dbReference type="AlphaFoldDB" id="A0A9W7FAY5"/>
<organism evidence="3 4">
    <name type="scientific">Triparma retinervis</name>
    <dbReference type="NCBI Taxonomy" id="2557542"/>
    <lineage>
        <taxon>Eukaryota</taxon>
        <taxon>Sar</taxon>
        <taxon>Stramenopiles</taxon>
        <taxon>Ochrophyta</taxon>
        <taxon>Bolidophyceae</taxon>
        <taxon>Parmales</taxon>
        <taxon>Triparmaceae</taxon>
        <taxon>Triparma</taxon>
    </lineage>
</organism>
<dbReference type="PANTHER" id="PTHR46653">
    <property type="entry name" value="SPECIFICITY PROTEIN PHOSPHATASE, PUTATIVE-RELATED"/>
    <property type="match status" value="1"/>
</dbReference>
<feature type="compositionally biased region" description="Low complexity" evidence="1">
    <location>
        <begin position="284"/>
        <end position="296"/>
    </location>
</feature>
<evidence type="ECO:0000256" key="1">
    <source>
        <dbReference type="SAM" id="MobiDB-lite"/>
    </source>
</evidence>
<gene>
    <name evidence="3" type="ORF">TrRE_jg12284</name>
</gene>
<proteinExistence type="predicted"/>
<reference evidence="3" key="1">
    <citation type="submission" date="2022-07" db="EMBL/GenBank/DDBJ databases">
        <title>Genome analysis of Parmales, a sister group of diatoms, reveals the evolutionary specialization of diatoms from phago-mixotrophs to photoautotrophs.</title>
        <authorList>
            <person name="Ban H."/>
            <person name="Sato S."/>
            <person name="Yoshikawa S."/>
            <person name="Kazumasa Y."/>
            <person name="Nakamura Y."/>
            <person name="Ichinomiya M."/>
            <person name="Saitoh K."/>
            <person name="Sato N."/>
            <person name="Blanc-Mathieu R."/>
            <person name="Endo H."/>
            <person name="Kuwata A."/>
            <person name="Ogata H."/>
        </authorList>
    </citation>
    <scope>NUCLEOTIDE SEQUENCE</scope>
</reference>
<dbReference type="SMART" id="SM00195">
    <property type="entry name" value="DSPc"/>
    <property type="match status" value="1"/>
</dbReference>
<dbReference type="InterPro" id="IPR029021">
    <property type="entry name" value="Prot-tyrosine_phosphatase-like"/>
</dbReference>
<keyword evidence="4" id="KW-1185">Reference proteome</keyword>
<name>A0A9W7FAY5_9STRA</name>
<feature type="region of interest" description="Disordered" evidence="1">
    <location>
        <begin position="176"/>
        <end position="197"/>
    </location>
</feature>
<dbReference type="PANTHER" id="PTHR46653:SF1">
    <property type="entry name" value="SPECIFICITY PROTEIN PHOSPHATASE, PUTATIVE-RELATED"/>
    <property type="match status" value="1"/>
</dbReference>